<organism evidence="1 2">
    <name type="scientific">Streptomyces finlayi</name>
    <dbReference type="NCBI Taxonomy" id="67296"/>
    <lineage>
        <taxon>Bacteria</taxon>
        <taxon>Bacillati</taxon>
        <taxon>Actinomycetota</taxon>
        <taxon>Actinomycetes</taxon>
        <taxon>Kitasatosporales</taxon>
        <taxon>Streptomycetaceae</taxon>
        <taxon>Streptomyces</taxon>
    </lineage>
</organism>
<sequence length="93" mass="9925">MSFMVLAPGRGRARDGRLVLAAGYAIRLEPGADVAAVTAGQVRDVGERLMAAGQWRPGDLDALLVLDAGYDLQRLSFPLTDLPVELRGFRSSA</sequence>
<dbReference type="Proteomes" id="UP000515307">
    <property type="component" value="Chromosome"/>
</dbReference>
<dbReference type="AlphaFoldDB" id="A0A7G7BFH1"/>
<dbReference type="KEGG" id="sfiy:F0344_05245"/>
<accession>A0A7G7BFH1</accession>
<gene>
    <name evidence="1" type="ORF">F0344_05245</name>
</gene>
<protein>
    <recommendedName>
        <fullName evidence="3">Transposase IS701-like DDE domain-containing protein</fullName>
    </recommendedName>
</protein>
<reference evidence="2" key="1">
    <citation type="submission" date="2019-10" db="EMBL/GenBank/DDBJ databases">
        <title>Antimicrobial potential of Antarctic Bacteria.</title>
        <authorList>
            <person name="Benaud N."/>
            <person name="Edwards R.J."/>
            <person name="Ferrari B.C."/>
        </authorList>
    </citation>
    <scope>NUCLEOTIDE SEQUENCE [LARGE SCALE GENOMIC DNA]</scope>
    <source>
        <strain evidence="2">NBSH44</strain>
    </source>
</reference>
<evidence type="ECO:0000313" key="2">
    <source>
        <dbReference type="Proteomes" id="UP000515307"/>
    </source>
</evidence>
<evidence type="ECO:0008006" key="3">
    <source>
        <dbReference type="Google" id="ProtNLM"/>
    </source>
</evidence>
<evidence type="ECO:0000313" key="1">
    <source>
        <dbReference type="EMBL" id="QNE74086.1"/>
    </source>
</evidence>
<dbReference type="EMBL" id="CP045702">
    <property type="protein sequence ID" value="QNE74086.1"/>
    <property type="molecule type" value="Genomic_DNA"/>
</dbReference>
<proteinExistence type="predicted"/>
<keyword evidence="2" id="KW-1185">Reference proteome</keyword>
<dbReference type="RefSeq" id="WP_185297650.1">
    <property type="nucleotide sequence ID" value="NZ_CP045702.1"/>
</dbReference>
<name>A0A7G7BFH1_9ACTN</name>